<comment type="similarity">
    <text evidence="1">Belongs to the AB hydrolase superfamily.</text>
</comment>
<dbReference type="InterPro" id="IPR000073">
    <property type="entry name" value="AB_hydrolase_1"/>
</dbReference>
<protein>
    <submittedName>
        <fullName evidence="4">Putative esterase KAI2</fullName>
    </submittedName>
</protein>
<dbReference type="SMR" id="A0A2I0ANS5"/>
<proteinExistence type="inferred from homology"/>
<keyword evidence="5" id="KW-1185">Reference proteome</keyword>
<name>A0A2I0ANS5_9ASPA</name>
<evidence type="ECO:0000313" key="4">
    <source>
        <dbReference type="EMBL" id="PKA57202.1"/>
    </source>
</evidence>
<dbReference type="GO" id="GO:0016787">
    <property type="term" value="F:hydrolase activity"/>
    <property type="evidence" value="ECO:0007669"/>
    <property type="project" value="UniProtKB-KW"/>
</dbReference>
<dbReference type="PANTHER" id="PTHR43039">
    <property type="entry name" value="ESTERASE-RELATED"/>
    <property type="match status" value="1"/>
</dbReference>
<evidence type="ECO:0000256" key="1">
    <source>
        <dbReference type="ARBA" id="ARBA00008645"/>
    </source>
</evidence>
<dbReference type="EMBL" id="KZ451969">
    <property type="protein sequence ID" value="PKA57202.1"/>
    <property type="molecule type" value="Genomic_DNA"/>
</dbReference>
<dbReference type="FunFam" id="3.40.50.1820:FF:000042">
    <property type="entry name" value="probable strigolactone esterase DAD2"/>
    <property type="match status" value="1"/>
</dbReference>
<accession>A0A2I0ANS5</accession>
<dbReference type="Pfam" id="PF00561">
    <property type="entry name" value="Abhydrolase_1"/>
    <property type="match status" value="1"/>
</dbReference>
<dbReference type="OrthoDB" id="408373at2759"/>
<sequence>MTMNARLVGSGELTLVLAHGYGGSQAAWDAVVPDLSQRHQLLLFDWSFSGAIDPPPPFDSSMQYSFESLAGDLIAILDDMNLEGVVFVGHSISGMIGCIASIKRPELFTHLVLVAASPMYINTEDYHGGFDLSLVDSFIAAIESDFHGWAESFAGAVFATEHHIPMQKFLATLKAMNPKAALALAKTIFYSDQRRLLEHVEVPSTIIQGVADMAVPVAVAYYMLGKLKGGAAVHLVEENGHFPHVTSPKKFVEIINKTLMPNM</sequence>
<evidence type="ECO:0000256" key="2">
    <source>
        <dbReference type="ARBA" id="ARBA00022801"/>
    </source>
</evidence>
<dbReference type="STRING" id="1088818.A0A2I0ANS5"/>
<dbReference type="AlphaFoldDB" id="A0A2I0ANS5"/>
<evidence type="ECO:0000259" key="3">
    <source>
        <dbReference type="Pfam" id="PF00561"/>
    </source>
</evidence>
<evidence type="ECO:0000313" key="5">
    <source>
        <dbReference type="Proteomes" id="UP000236161"/>
    </source>
</evidence>
<gene>
    <name evidence="4" type="primary">KAI2</name>
    <name evidence="4" type="ORF">AXF42_Ash002506</name>
</gene>
<dbReference type="SUPFAM" id="SSF53474">
    <property type="entry name" value="alpha/beta-Hydrolases"/>
    <property type="match status" value="1"/>
</dbReference>
<dbReference type="Gene3D" id="3.40.50.1820">
    <property type="entry name" value="alpha/beta hydrolase"/>
    <property type="match status" value="1"/>
</dbReference>
<feature type="domain" description="AB hydrolase-1" evidence="3">
    <location>
        <begin position="15"/>
        <end position="247"/>
    </location>
</feature>
<dbReference type="InterPro" id="IPR029058">
    <property type="entry name" value="AB_hydrolase_fold"/>
</dbReference>
<dbReference type="Proteomes" id="UP000236161">
    <property type="component" value="Unassembled WGS sequence"/>
</dbReference>
<organism evidence="4 5">
    <name type="scientific">Apostasia shenzhenica</name>
    <dbReference type="NCBI Taxonomy" id="1088818"/>
    <lineage>
        <taxon>Eukaryota</taxon>
        <taxon>Viridiplantae</taxon>
        <taxon>Streptophyta</taxon>
        <taxon>Embryophyta</taxon>
        <taxon>Tracheophyta</taxon>
        <taxon>Spermatophyta</taxon>
        <taxon>Magnoliopsida</taxon>
        <taxon>Liliopsida</taxon>
        <taxon>Asparagales</taxon>
        <taxon>Orchidaceae</taxon>
        <taxon>Apostasioideae</taxon>
        <taxon>Apostasia</taxon>
    </lineage>
</organism>
<reference evidence="4 5" key="1">
    <citation type="journal article" date="2017" name="Nature">
        <title>The Apostasia genome and the evolution of orchids.</title>
        <authorList>
            <person name="Zhang G.Q."/>
            <person name="Liu K.W."/>
            <person name="Li Z."/>
            <person name="Lohaus R."/>
            <person name="Hsiao Y.Y."/>
            <person name="Niu S.C."/>
            <person name="Wang J.Y."/>
            <person name="Lin Y.C."/>
            <person name="Xu Q."/>
            <person name="Chen L.J."/>
            <person name="Yoshida K."/>
            <person name="Fujiwara S."/>
            <person name="Wang Z.W."/>
            <person name="Zhang Y.Q."/>
            <person name="Mitsuda N."/>
            <person name="Wang M."/>
            <person name="Liu G.H."/>
            <person name="Pecoraro L."/>
            <person name="Huang H.X."/>
            <person name="Xiao X.J."/>
            <person name="Lin M."/>
            <person name="Wu X.Y."/>
            <person name="Wu W.L."/>
            <person name="Chen Y.Y."/>
            <person name="Chang S.B."/>
            <person name="Sakamoto S."/>
            <person name="Ohme-Takagi M."/>
            <person name="Yagi M."/>
            <person name="Zeng S.J."/>
            <person name="Shen C.Y."/>
            <person name="Yeh C.M."/>
            <person name="Luo Y.B."/>
            <person name="Tsai W.C."/>
            <person name="Van de Peer Y."/>
            <person name="Liu Z.J."/>
        </authorList>
    </citation>
    <scope>NUCLEOTIDE SEQUENCE [LARGE SCALE GENOMIC DNA]</scope>
    <source>
        <strain evidence="5">cv. Shenzhen</strain>
        <tissue evidence="4">Stem</tissue>
    </source>
</reference>
<keyword evidence="2" id="KW-0378">Hydrolase</keyword>